<gene>
    <name evidence="1" type="ORF">Y1Q_0010287</name>
</gene>
<comment type="caution">
    <text evidence="1">The sequence shown here is derived from an EMBL/GenBank/DDBJ whole genome shotgun (WGS) entry which is preliminary data.</text>
</comment>
<sequence>MVASYAEAAQMAVASGEAQARQAAARLSRRAYSVRLRVTGSQTHSPVTCPERNSPGKHCKIYYRGSALGKAWKQKTVKLQFFTAEIEEEDICFWLSRHCESALYLNQTEWWASIKDRTKGFFQQAGKWQAFFHRRQHERLTRKLQALPRQAAVGWDVREDIREAKAQIGAWYREKARKKIFQEEHQQLEREWTLEEVKKTLQGFKNSKTPGLAGLPKEFYMIFWDLVGPNLLELFQE</sequence>
<reference evidence="1 2" key="1">
    <citation type="journal article" date="2012" name="Genome Biol.">
        <title>Sequencing three crocodilian genomes to illuminate the evolution of archosaurs and amniotes.</title>
        <authorList>
            <person name="St John J.A."/>
            <person name="Braun E.L."/>
            <person name="Isberg S.R."/>
            <person name="Miles L.G."/>
            <person name="Chong A.Y."/>
            <person name="Gongora J."/>
            <person name="Dalzell P."/>
            <person name="Moran C."/>
            <person name="Bed'hom B."/>
            <person name="Abzhanov A."/>
            <person name="Burgess S.C."/>
            <person name="Cooksey A.M."/>
            <person name="Castoe T.A."/>
            <person name="Crawford N.G."/>
            <person name="Densmore L.D."/>
            <person name="Drew J.C."/>
            <person name="Edwards S.V."/>
            <person name="Faircloth B.C."/>
            <person name="Fujita M.K."/>
            <person name="Greenwold M.J."/>
            <person name="Hoffmann F.G."/>
            <person name="Howard J.M."/>
            <person name="Iguchi T."/>
            <person name="Janes D.E."/>
            <person name="Khan S.Y."/>
            <person name="Kohno S."/>
            <person name="de Koning A.J."/>
            <person name="Lance S.L."/>
            <person name="McCarthy F.M."/>
            <person name="McCormack J.E."/>
            <person name="Merchant M.E."/>
            <person name="Peterson D.G."/>
            <person name="Pollock D.D."/>
            <person name="Pourmand N."/>
            <person name="Raney B.J."/>
            <person name="Roessler K.A."/>
            <person name="Sanford J.R."/>
            <person name="Sawyer R.H."/>
            <person name="Schmidt C.J."/>
            <person name="Triplett E.W."/>
            <person name="Tuberville T.D."/>
            <person name="Venegas-Anaya M."/>
            <person name="Howard J.T."/>
            <person name="Jarvis E.D."/>
            <person name="Guillette L.J.Jr."/>
            <person name="Glenn T.C."/>
            <person name="Green R.E."/>
            <person name="Ray D.A."/>
        </authorList>
    </citation>
    <scope>NUCLEOTIDE SEQUENCE [LARGE SCALE GENOMIC DNA]</scope>
    <source>
        <strain evidence="1">KSC_2009_1</strain>
    </source>
</reference>
<organism evidence="1 2">
    <name type="scientific">Alligator mississippiensis</name>
    <name type="common">American alligator</name>
    <dbReference type="NCBI Taxonomy" id="8496"/>
    <lineage>
        <taxon>Eukaryota</taxon>
        <taxon>Metazoa</taxon>
        <taxon>Chordata</taxon>
        <taxon>Craniata</taxon>
        <taxon>Vertebrata</taxon>
        <taxon>Euteleostomi</taxon>
        <taxon>Archelosauria</taxon>
        <taxon>Archosauria</taxon>
        <taxon>Crocodylia</taxon>
        <taxon>Alligatoridae</taxon>
        <taxon>Alligatorinae</taxon>
        <taxon>Alligator</taxon>
    </lineage>
</organism>
<dbReference type="AlphaFoldDB" id="A0A151NM06"/>
<dbReference type="Proteomes" id="UP000050525">
    <property type="component" value="Unassembled WGS sequence"/>
</dbReference>
<proteinExistence type="predicted"/>
<protein>
    <submittedName>
        <fullName evidence="1">Uncharacterized protein</fullName>
    </submittedName>
</protein>
<name>A0A151NM06_ALLMI</name>
<evidence type="ECO:0000313" key="1">
    <source>
        <dbReference type="EMBL" id="KYO37837.1"/>
    </source>
</evidence>
<keyword evidence="2" id="KW-1185">Reference proteome</keyword>
<dbReference type="EMBL" id="AKHW03002566">
    <property type="protein sequence ID" value="KYO37837.1"/>
    <property type="molecule type" value="Genomic_DNA"/>
</dbReference>
<evidence type="ECO:0000313" key="2">
    <source>
        <dbReference type="Proteomes" id="UP000050525"/>
    </source>
</evidence>
<accession>A0A151NM06</accession>